<keyword evidence="4 7" id="KW-0949">S-adenosyl-L-methionine</keyword>
<keyword evidence="2 7" id="KW-0489">Methyltransferase</keyword>
<organism evidence="8 9">
    <name type="scientific">Pseudomonas nitroreducens</name>
    <dbReference type="NCBI Taxonomy" id="46680"/>
    <lineage>
        <taxon>Bacteria</taxon>
        <taxon>Pseudomonadati</taxon>
        <taxon>Pseudomonadota</taxon>
        <taxon>Gammaproteobacteria</taxon>
        <taxon>Pseudomonadales</taxon>
        <taxon>Pseudomonadaceae</taxon>
        <taxon>Pseudomonas</taxon>
    </lineage>
</organism>
<dbReference type="GO" id="GO:0044027">
    <property type="term" value="P:negative regulation of gene expression via chromosomal CpG island methylation"/>
    <property type="evidence" value="ECO:0007669"/>
    <property type="project" value="TreeGrafter"/>
</dbReference>
<dbReference type="Gene3D" id="3.90.120.10">
    <property type="entry name" value="DNA Methylase, subunit A, domain 2"/>
    <property type="match status" value="1"/>
</dbReference>
<dbReference type="GO" id="GO:0003886">
    <property type="term" value="F:DNA (cytosine-5-)-methyltransferase activity"/>
    <property type="evidence" value="ECO:0007669"/>
    <property type="project" value="UniProtKB-EC"/>
</dbReference>
<evidence type="ECO:0000256" key="4">
    <source>
        <dbReference type="ARBA" id="ARBA00022691"/>
    </source>
</evidence>
<dbReference type="SUPFAM" id="SSF53335">
    <property type="entry name" value="S-adenosyl-L-methionine-dependent methyltransferases"/>
    <property type="match status" value="1"/>
</dbReference>
<dbReference type="EC" id="2.1.1.37" evidence="1"/>
<dbReference type="KEGG" id="pnt:G5B91_24355"/>
<reference evidence="8 9" key="1">
    <citation type="submission" date="2020-02" db="EMBL/GenBank/DDBJ databases">
        <title>Integrative conjugative elements (ICEs) and plasmids drive adaptation of Pseudomonas nitroreducens strain HBP1 to wastewater environment.</title>
        <authorList>
            <person name="Sentchilo V."/>
            <person name="Carraro N."/>
            <person name="Bertelli C."/>
            <person name="van der Meer J.R."/>
        </authorList>
    </citation>
    <scope>NUCLEOTIDE SEQUENCE [LARGE SCALE GENOMIC DNA]</scope>
    <source>
        <strain evidence="8 9">HBP1</strain>
    </source>
</reference>
<proteinExistence type="inferred from homology"/>
<dbReference type="PRINTS" id="PR00105">
    <property type="entry name" value="C5METTRFRASE"/>
</dbReference>
<dbReference type="InterPro" id="IPR029063">
    <property type="entry name" value="SAM-dependent_MTases_sf"/>
</dbReference>
<evidence type="ECO:0000256" key="3">
    <source>
        <dbReference type="ARBA" id="ARBA00022679"/>
    </source>
</evidence>
<feature type="active site" evidence="7">
    <location>
        <position position="79"/>
    </location>
</feature>
<dbReference type="Pfam" id="PF00145">
    <property type="entry name" value="DNA_methylase"/>
    <property type="match status" value="1"/>
</dbReference>
<evidence type="ECO:0000256" key="1">
    <source>
        <dbReference type="ARBA" id="ARBA00011975"/>
    </source>
</evidence>
<keyword evidence="5" id="KW-0680">Restriction system</keyword>
<dbReference type="PROSITE" id="PS51679">
    <property type="entry name" value="SAM_MT_C5"/>
    <property type="match status" value="1"/>
</dbReference>
<comment type="catalytic activity">
    <reaction evidence="6">
        <text>a 2'-deoxycytidine in DNA + S-adenosyl-L-methionine = a 5-methyl-2'-deoxycytidine in DNA + S-adenosyl-L-homocysteine + H(+)</text>
        <dbReference type="Rhea" id="RHEA:13681"/>
        <dbReference type="Rhea" id="RHEA-COMP:11369"/>
        <dbReference type="Rhea" id="RHEA-COMP:11370"/>
        <dbReference type="ChEBI" id="CHEBI:15378"/>
        <dbReference type="ChEBI" id="CHEBI:57856"/>
        <dbReference type="ChEBI" id="CHEBI:59789"/>
        <dbReference type="ChEBI" id="CHEBI:85452"/>
        <dbReference type="ChEBI" id="CHEBI:85454"/>
        <dbReference type="EC" id="2.1.1.37"/>
    </reaction>
</comment>
<gene>
    <name evidence="8" type="ORF">G5B91_24355</name>
</gene>
<evidence type="ECO:0000256" key="7">
    <source>
        <dbReference type="PROSITE-ProRule" id="PRU01016"/>
    </source>
</evidence>
<evidence type="ECO:0000256" key="2">
    <source>
        <dbReference type="ARBA" id="ARBA00022603"/>
    </source>
</evidence>
<dbReference type="InterPro" id="IPR001525">
    <property type="entry name" value="C5_MeTfrase"/>
</dbReference>
<protein>
    <recommendedName>
        <fullName evidence="1">DNA (cytosine-5-)-methyltransferase</fullName>
        <ecNumber evidence="1">2.1.1.37</ecNumber>
    </recommendedName>
</protein>
<evidence type="ECO:0000313" key="8">
    <source>
        <dbReference type="EMBL" id="QIE89226.1"/>
    </source>
</evidence>
<evidence type="ECO:0000313" key="9">
    <source>
        <dbReference type="Proteomes" id="UP000501063"/>
    </source>
</evidence>
<dbReference type="Gene3D" id="3.40.50.150">
    <property type="entry name" value="Vaccinia Virus protein VP39"/>
    <property type="match status" value="1"/>
</dbReference>
<dbReference type="Proteomes" id="UP000501063">
    <property type="component" value="Chromosome"/>
</dbReference>
<evidence type="ECO:0000256" key="5">
    <source>
        <dbReference type="ARBA" id="ARBA00022747"/>
    </source>
</evidence>
<keyword evidence="3 7" id="KW-0808">Transferase</keyword>
<dbReference type="EMBL" id="CP049140">
    <property type="protein sequence ID" value="QIE89226.1"/>
    <property type="molecule type" value="Genomic_DNA"/>
</dbReference>
<dbReference type="REBASE" id="396827">
    <property type="entry name" value="M.PniHBP1ORF24355P"/>
</dbReference>
<sequence>MEQIRAFDMFCGAGGASLGAREAGATIVGGVDLWGPAVESFKLNFKDAHVFEQDLRELTPEQVLAKTGPIDLLISSPECTHHTCARGAKPRSEESKDTAFQVIRYAEAMKPRWITLENVVHMKPWGRYDELKSELHRLGYKVHEQIIDASQFGVAQRRRRLFMIADLQEQPQEILPLRPSYKTVWNILAPEGTYKMNPLRTERRAKDTLARAERAIAELGPEKAFLIVYYGTDGAGGWQRMSEPLRTITTVDRFAYVKPTPDGHMMRMLQPDELRRAMGFPDKYEFPPVSRRDRVKLMGNAVCSPVMEAIVASLKARLDTGQTEEAA</sequence>
<evidence type="ECO:0000256" key="6">
    <source>
        <dbReference type="ARBA" id="ARBA00047422"/>
    </source>
</evidence>
<dbReference type="InterPro" id="IPR050390">
    <property type="entry name" value="C5-Methyltransferase"/>
</dbReference>
<dbReference type="PANTHER" id="PTHR10629">
    <property type="entry name" value="CYTOSINE-SPECIFIC METHYLTRANSFERASE"/>
    <property type="match status" value="1"/>
</dbReference>
<accession>A0A6G6J1A5</accession>
<name>A0A6G6J1A5_PSENT</name>
<comment type="similarity">
    <text evidence="7">Belongs to the class I-like SAM-binding methyltransferase superfamily. C5-methyltransferase family.</text>
</comment>
<dbReference type="GO" id="GO:0032259">
    <property type="term" value="P:methylation"/>
    <property type="evidence" value="ECO:0007669"/>
    <property type="project" value="UniProtKB-KW"/>
</dbReference>
<dbReference type="GO" id="GO:0009307">
    <property type="term" value="P:DNA restriction-modification system"/>
    <property type="evidence" value="ECO:0007669"/>
    <property type="project" value="UniProtKB-KW"/>
</dbReference>
<dbReference type="GO" id="GO:0003677">
    <property type="term" value="F:DNA binding"/>
    <property type="evidence" value="ECO:0007669"/>
    <property type="project" value="TreeGrafter"/>
</dbReference>
<dbReference type="RefSeq" id="WP_024763385.1">
    <property type="nucleotide sequence ID" value="NZ_CP049140.1"/>
</dbReference>
<dbReference type="AlphaFoldDB" id="A0A6G6J1A5"/>
<dbReference type="PANTHER" id="PTHR10629:SF52">
    <property type="entry name" value="DNA (CYTOSINE-5)-METHYLTRANSFERASE 1"/>
    <property type="match status" value="1"/>
</dbReference>